<protein>
    <recommendedName>
        <fullName evidence="5">Uracil-DNA glycosylase-like domain-containing protein</fullName>
    </recommendedName>
</protein>
<evidence type="ECO:0000256" key="3">
    <source>
        <dbReference type="ARBA" id="ARBA00023204"/>
    </source>
</evidence>
<dbReference type="EMBL" id="MU128953">
    <property type="protein sequence ID" value="KAF9515095.1"/>
    <property type="molecule type" value="Genomic_DNA"/>
</dbReference>
<dbReference type="GO" id="GO:0004844">
    <property type="term" value="F:uracil DNA N-glycosylase activity"/>
    <property type="evidence" value="ECO:0007669"/>
    <property type="project" value="TreeGrafter"/>
</dbReference>
<evidence type="ECO:0000313" key="7">
    <source>
        <dbReference type="Proteomes" id="UP000886523"/>
    </source>
</evidence>
<evidence type="ECO:0000313" key="6">
    <source>
        <dbReference type="EMBL" id="KAF9515095.1"/>
    </source>
</evidence>
<sequence length="392" mass="43242">MSGNLSSSSPFLDSISHFAYRGTLGLSPERSARRAKPPAPLIPLPISLPESPPKRKARRDGNPRSKKSKLSRESDGPTEVFLPVPDIIDEELNILFCGINPGETSSRRGHHFARPGNRFWPALYAGGLTERKLLPEEDTTLLGLKIGMTNLVPRPSKEESNITAGEYAEGSLVLLEVITRWRPRIVCFVGFGIWSKFETCLIEGGNVPRPRKLTGRDKSVGNGPKGTTAFAMLPYKVVHPYNSDAPRSDSSLHPIRSGLSDDAFDRSPPESEIKEEEGPIPQMNIGESHSSPLASETASVLPVVPKLEPMNLDSTDLLRMEDHDDNDVKVQEAINGSVRETLFFKMPNTSGLVTHYKPKDFGDFIAALKERLAEYMQGAIETKDFATIRYPV</sequence>
<dbReference type="GO" id="GO:0006285">
    <property type="term" value="P:base-excision repair, AP site formation"/>
    <property type="evidence" value="ECO:0007669"/>
    <property type="project" value="InterPro"/>
</dbReference>
<dbReference type="Gene3D" id="3.40.470.10">
    <property type="entry name" value="Uracil-DNA glycosylase-like domain"/>
    <property type="match status" value="1"/>
</dbReference>
<accession>A0A9P6DYM9</accession>
<dbReference type="SUPFAM" id="SSF52141">
    <property type="entry name" value="Uracil-DNA glycosylase-like"/>
    <property type="match status" value="1"/>
</dbReference>
<feature type="region of interest" description="Disordered" evidence="4">
    <location>
        <begin position="244"/>
        <end position="297"/>
    </location>
</feature>
<dbReference type="PANTHER" id="PTHR12159:SF9">
    <property type="entry name" value="G_T MISMATCH-SPECIFIC THYMINE DNA GLYCOSYLASE"/>
    <property type="match status" value="1"/>
</dbReference>
<gene>
    <name evidence="6" type="ORF">BS47DRAFT_1328366</name>
</gene>
<keyword evidence="1" id="KW-0227">DNA damage</keyword>
<proteinExistence type="predicted"/>
<evidence type="ECO:0000256" key="4">
    <source>
        <dbReference type="SAM" id="MobiDB-lite"/>
    </source>
</evidence>
<organism evidence="6 7">
    <name type="scientific">Hydnum rufescens UP504</name>
    <dbReference type="NCBI Taxonomy" id="1448309"/>
    <lineage>
        <taxon>Eukaryota</taxon>
        <taxon>Fungi</taxon>
        <taxon>Dikarya</taxon>
        <taxon>Basidiomycota</taxon>
        <taxon>Agaricomycotina</taxon>
        <taxon>Agaricomycetes</taxon>
        <taxon>Cantharellales</taxon>
        <taxon>Hydnaceae</taxon>
        <taxon>Hydnum</taxon>
    </lineage>
</organism>
<evidence type="ECO:0000259" key="5">
    <source>
        <dbReference type="Pfam" id="PF03167"/>
    </source>
</evidence>
<dbReference type="InterPro" id="IPR005122">
    <property type="entry name" value="Uracil-DNA_glycosylase-like"/>
</dbReference>
<reference evidence="6" key="1">
    <citation type="journal article" date="2020" name="Nat. Commun.">
        <title>Large-scale genome sequencing of mycorrhizal fungi provides insights into the early evolution of symbiotic traits.</title>
        <authorList>
            <person name="Miyauchi S."/>
            <person name="Kiss E."/>
            <person name="Kuo A."/>
            <person name="Drula E."/>
            <person name="Kohler A."/>
            <person name="Sanchez-Garcia M."/>
            <person name="Morin E."/>
            <person name="Andreopoulos B."/>
            <person name="Barry K.W."/>
            <person name="Bonito G."/>
            <person name="Buee M."/>
            <person name="Carver A."/>
            <person name="Chen C."/>
            <person name="Cichocki N."/>
            <person name="Clum A."/>
            <person name="Culley D."/>
            <person name="Crous P.W."/>
            <person name="Fauchery L."/>
            <person name="Girlanda M."/>
            <person name="Hayes R.D."/>
            <person name="Keri Z."/>
            <person name="LaButti K."/>
            <person name="Lipzen A."/>
            <person name="Lombard V."/>
            <person name="Magnuson J."/>
            <person name="Maillard F."/>
            <person name="Murat C."/>
            <person name="Nolan M."/>
            <person name="Ohm R.A."/>
            <person name="Pangilinan J."/>
            <person name="Pereira M.F."/>
            <person name="Perotto S."/>
            <person name="Peter M."/>
            <person name="Pfister S."/>
            <person name="Riley R."/>
            <person name="Sitrit Y."/>
            <person name="Stielow J.B."/>
            <person name="Szollosi G."/>
            <person name="Zifcakova L."/>
            <person name="Stursova M."/>
            <person name="Spatafora J.W."/>
            <person name="Tedersoo L."/>
            <person name="Vaario L.M."/>
            <person name="Yamada A."/>
            <person name="Yan M."/>
            <person name="Wang P."/>
            <person name="Xu J."/>
            <person name="Bruns T."/>
            <person name="Baldrian P."/>
            <person name="Vilgalys R."/>
            <person name="Dunand C."/>
            <person name="Henrissat B."/>
            <person name="Grigoriev I.V."/>
            <person name="Hibbett D."/>
            <person name="Nagy L.G."/>
            <person name="Martin F.M."/>
        </authorList>
    </citation>
    <scope>NUCLEOTIDE SEQUENCE</scope>
    <source>
        <strain evidence="6">UP504</strain>
    </source>
</reference>
<feature type="compositionally biased region" description="Basic residues" evidence="4">
    <location>
        <begin position="54"/>
        <end position="69"/>
    </location>
</feature>
<dbReference type="Pfam" id="PF03167">
    <property type="entry name" value="UDG"/>
    <property type="match status" value="1"/>
</dbReference>
<feature type="compositionally biased region" description="Polar residues" evidence="4">
    <location>
        <begin position="285"/>
        <end position="297"/>
    </location>
</feature>
<keyword evidence="7" id="KW-1185">Reference proteome</keyword>
<feature type="domain" description="Uracil-DNA glycosylase-like" evidence="5">
    <location>
        <begin position="86"/>
        <end position="200"/>
    </location>
</feature>
<dbReference type="Proteomes" id="UP000886523">
    <property type="component" value="Unassembled WGS sequence"/>
</dbReference>
<dbReference type="AlphaFoldDB" id="A0A9P6DYM9"/>
<keyword evidence="2" id="KW-0378">Hydrolase</keyword>
<dbReference type="PANTHER" id="PTHR12159">
    <property type="entry name" value="G/T AND G/U MISMATCH-SPECIFIC DNA GLYCOSYLASE"/>
    <property type="match status" value="1"/>
</dbReference>
<evidence type="ECO:0000256" key="2">
    <source>
        <dbReference type="ARBA" id="ARBA00022801"/>
    </source>
</evidence>
<feature type="compositionally biased region" description="Basic and acidic residues" evidence="4">
    <location>
        <begin position="263"/>
        <end position="272"/>
    </location>
</feature>
<name>A0A9P6DYM9_9AGAM</name>
<dbReference type="OrthoDB" id="565731at2759"/>
<dbReference type="InterPro" id="IPR036895">
    <property type="entry name" value="Uracil-DNA_glycosylase-like_sf"/>
</dbReference>
<dbReference type="GO" id="GO:0008263">
    <property type="term" value="F:pyrimidine-specific mismatch base pair DNA N-glycosylase activity"/>
    <property type="evidence" value="ECO:0007669"/>
    <property type="project" value="TreeGrafter"/>
</dbReference>
<dbReference type="CDD" id="cd10028">
    <property type="entry name" value="UDG-F2_TDG_MUG"/>
    <property type="match status" value="1"/>
</dbReference>
<comment type="caution">
    <text evidence="6">The sequence shown here is derived from an EMBL/GenBank/DDBJ whole genome shotgun (WGS) entry which is preliminary data.</text>
</comment>
<dbReference type="InterPro" id="IPR015637">
    <property type="entry name" value="MUG/TDG"/>
</dbReference>
<keyword evidence="3" id="KW-0234">DNA repair</keyword>
<evidence type="ECO:0000256" key="1">
    <source>
        <dbReference type="ARBA" id="ARBA00022763"/>
    </source>
</evidence>
<feature type="region of interest" description="Disordered" evidence="4">
    <location>
        <begin position="27"/>
        <end position="80"/>
    </location>
</feature>